<sequence>MIYQAVNFLAQQLNEHLTSTDANLPADFTQLRNVAHLSDEEVRNLNNILVTLVNVSEDNVMKNIAESLRGSIGSKTAPKYLNLYVLFSSCNYLSYPDSLKMLSRMVAFFEKNPIFTKLADTDQEDGMPGFRLNVDSYAPGFDESNNMWTTMGGKQFPHMLYRVRLIEIPKPVNSPKMGIIKQFELKDRLS</sequence>
<protein>
    <recommendedName>
        <fullName evidence="1">Pvc16 N-terminal domain-containing protein</fullName>
    </recommendedName>
</protein>
<dbReference type="EMBL" id="BAAAZC010000019">
    <property type="protein sequence ID" value="GAA3975750.1"/>
    <property type="molecule type" value="Genomic_DNA"/>
</dbReference>
<reference evidence="3" key="1">
    <citation type="journal article" date="2019" name="Int. J. Syst. Evol. Microbiol.">
        <title>The Global Catalogue of Microorganisms (GCM) 10K type strain sequencing project: providing services to taxonomists for standard genome sequencing and annotation.</title>
        <authorList>
            <consortium name="The Broad Institute Genomics Platform"/>
            <consortium name="The Broad Institute Genome Sequencing Center for Infectious Disease"/>
            <person name="Wu L."/>
            <person name="Ma J."/>
        </authorList>
    </citation>
    <scope>NUCLEOTIDE SEQUENCE [LARGE SCALE GENOMIC DNA]</scope>
    <source>
        <strain evidence="3">JCM 16601</strain>
    </source>
</reference>
<dbReference type="Pfam" id="PF14065">
    <property type="entry name" value="Pvc16_N"/>
    <property type="match status" value="1"/>
</dbReference>
<keyword evidence="3" id="KW-1185">Reference proteome</keyword>
<name>A0ABP7Q3D7_9SPHI</name>
<dbReference type="RefSeq" id="WP_259087561.1">
    <property type="nucleotide sequence ID" value="NZ_BAAAZC010000019.1"/>
</dbReference>
<organism evidence="2 3">
    <name type="scientific">Mucilaginibacter dorajii</name>
    <dbReference type="NCBI Taxonomy" id="692994"/>
    <lineage>
        <taxon>Bacteria</taxon>
        <taxon>Pseudomonadati</taxon>
        <taxon>Bacteroidota</taxon>
        <taxon>Sphingobacteriia</taxon>
        <taxon>Sphingobacteriales</taxon>
        <taxon>Sphingobacteriaceae</taxon>
        <taxon>Mucilaginibacter</taxon>
    </lineage>
</organism>
<feature type="domain" description="Pvc16 N-terminal" evidence="1">
    <location>
        <begin position="7"/>
        <end position="171"/>
    </location>
</feature>
<gene>
    <name evidence="2" type="ORF">GCM10022210_27870</name>
</gene>
<evidence type="ECO:0000313" key="2">
    <source>
        <dbReference type="EMBL" id="GAA3975750.1"/>
    </source>
</evidence>
<evidence type="ECO:0000259" key="1">
    <source>
        <dbReference type="Pfam" id="PF14065"/>
    </source>
</evidence>
<dbReference type="Proteomes" id="UP001500742">
    <property type="component" value="Unassembled WGS sequence"/>
</dbReference>
<evidence type="ECO:0000313" key="3">
    <source>
        <dbReference type="Proteomes" id="UP001500742"/>
    </source>
</evidence>
<dbReference type="InterPro" id="IPR025351">
    <property type="entry name" value="Pvc16_N"/>
</dbReference>
<accession>A0ABP7Q3D7</accession>
<proteinExistence type="predicted"/>
<comment type="caution">
    <text evidence="2">The sequence shown here is derived from an EMBL/GenBank/DDBJ whole genome shotgun (WGS) entry which is preliminary data.</text>
</comment>